<dbReference type="SUPFAM" id="SSF51126">
    <property type="entry name" value="Pectin lyase-like"/>
    <property type="match status" value="1"/>
</dbReference>
<dbReference type="InterPro" id="IPR012334">
    <property type="entry name" value="Pectin_lyas_fold"/>
</dbReference>
<evidence type="ECO:0000256" key="12">
    <source>
        <dbReference type="ARBA" id="ARBA00037278"/>
    </source>
</evidence>
<keyword evidence="4 14" id="KW-0732">Signal</keyword>
<dbReference type="GO" id="GO:0000272">
    <property type="term" value="P:polysaccharide catabolic process"/>
    <property type="evidence" value="ECO:0007669"/>
    <property type="project" value="UniProtKB-KW"/>
</dbReference>
<evidence type="ECO:0000256" key="3">
    <source>
        <dbReference type="ARBA" id="ARBA00022525"/>
    </source>
</evidence>
<dbReference type="GO" id="GO:0005576">
    <property type="term" value="C:extracellular region"/>
    <property type="evidence" value="ECO:0007669"/>
    <property type="project" value="UniProtKB-SubCell"/>
</dbReference>
<dbReference type="Gene3D" id="2.160.20.10">
    <property type="entry name" value="Single-stranded right-handed beta-helix, Pectin lyase-like"/>
    <property type="match status" value="1"/>
</dbReference>
<evidence type="ECO:0000313" key="16">
    <source>
        <dbReference type="Proteomes" id="UP000799770"/>
    </source>
</evidence>
<evidence type="ECO:0000256" key="10">
    <source>
        <dbReference type="ARBA" id="ARBA00023316"/>
    </source>
</evidence>
<evidence type="ECO:0000256" key="11">
    <source>
        <dbReference type="ARBA" id="ARBA00023326"/>
    </source>
</evidence>
<gene>
    <name evidence="15" type="ORF">BDV96DRAFT_670872</name>
</gene>
<protein>
    <submittedName>
        <fullName evidence="15">Pectin lyase fold/virulence factor</fullName>
    </submittedName>
</protein>
<keyword evidence="8" id="KW-0119">Carbohydrate metabolism</keyword>
<comment type="subcellular location">
    <subcellularLocation>
        <location evidence="1">Secreted</location>
    </subcellularLocation>
</comment>
<feature type="chain" id="PRO_5025420731" evidence="14">
    <location>
        <begin position="20"/>
        <end position="400"/>
    </location>
</feature>
<keyword evidence="16" id="KW-1185">Reference proteome</keyword>
<keyword evidence="3" id="KW-0964">Secreted</keyword>
<keyword evidence="10" id="KW-0961">Cell wall biogenesis/degradation</keyword>
<keyword evidence="6 13" id="KW-0378">Hydrolase</keyword>
<dbReference type="InterPro" id="IPR011050">
    <property type="entry name" value="Pectin_lyase_fold/virulence"/>
</dbReference>
<name>A0A6A5YQQ1_9PLEO</name>
<evidence type="ECO:0000256" key="4">
    <source>
        <dbReference type="ARBA" id="ARBA00022729"/>
    </source>
</evidence>
<evidence type="ECO:0000256" key="2">
    <source>
        <dbReference type="ARBA" id="ARBA00008834"/>
    </source>
</evidence>
<comment type="similarity">
    <text evidence="2 13">Belongs to the glycosyl hydrolase 28 family.</text>
</comment>
<dbReference type="PANTHER" id="PTHR31736">
    <property type="match status" value="1"/>
</dbReference>
<dbReference type="Proteomes" id="UP000799770">
    <property type="component" value="Unassembled WGS sequence"/>
</dbReference>
<evidence type="ECO:0000256" key="1">
    <source>
        <dbReference type="ARBA" id="ARBA00004613"/>
    </source>
</evidence>
<dbReference type="OrthoDB" id="187139at2759"/>
<evidence type="ECO:0000313" key="15">
    <source>
        <dbReference type="EMBL" id="KAF2108461.1"/>
    </source>
</evidence>
<sequence length="400" mass="44184">MKYLIISISLSLFGGLCQGRSDVRAGRLEKRKVCQVHSEGYESIDDAPAINAAIQQCGRSGTIILPDGQLYSIRSPIDLSPCYDCEVQLEGQLWLSNDPALFADKPAFISISEANGVTLRSLSGKGVIEGRATTAYQRYRLDDPWATAPPMINIFNSTNIVIDNVQARNIIKRFYMVDGKSSNIRLTNLLLTVENQWWQEIWTRAESIGFHIRNASSVTLENITANFQSDRPKYKVGICAGIDYATDSITIKNIYCNTGGGAMIQFGTGGPPNTIPLASQQYATNILISNYTANATDNTGFQNLVGYDDAYVRNLTYDGVDIIATSLPGWVYVNALVNDLCTVVNNTKSDKLCSGWMKNTHANFSDVWFKNYEGNVDLGVPSYGHTKRTQLDCGCWHFLA</sequence>
<evidence type="ECO:0000256" key="14">
    <source>
        <dbReference type="SAM" id="SignalP"/>
    </source>
</evidence>
<evidence type="ECO:0000256" key="9">
    <source>
        <dbReference type="ARBA" id="ARBA00023295"/>
    </source>
</evidence>
<dbReference type="GO" id="GO:0071555">
    <property type="term" value="P:cell wall organization"/>
    <property type="evidence" value="ECO:0007669"/>
    <property type="project" value="UniProtKB-KW"/>
</dbReference>
<dbReference type="GO" id="GO:0016829">
    <property type="term" value="F:lyase activity"/>
    <property type="evidence" value="ECO:0007669"/>
    <property type="project" value="UniProtKB-KW"/>
</dbReference>
<accession>A0A6A5YQQ1</accession>
<keyword evidence="7" id="KW-0325">Glycoprotein</keyword>
<feature type="signal peptide" evidence="14">
    <location>
        <begin position="1"/>
        <end position="19"/>
    </location>
</feature>
<keyword evidence="5" id="KW-0677">Repeat</keyword>
<keyword evidence="15" id="KW-0456">Lyase</keyword>
<dbReference type="EMBL" id="ML977347">
    <property type="protein sequence ID" value="KAF2108461.1"/>
    <property type="molecule type" value="Genomic_DNA"/>
</dbReference>
<dbReference type="GO" id="GO:0004650">
    <property type="term" value="F:polygalacturonase activity"/>
    <property type="evidence" value="ECO:0007669"/>
    <property type="project" value="InterPro"/>
</dbReference>
<organism evidence="15 16">
    <name type="scientific">Lophiotrema nucula</name>
    <dbReference type="NCBI Taxonomy" id="690887"/>
    <lineage>
        <taxon>Eukaryota</taxon>
        <taxon>Fungi</taxon>
        <taxon>Dikarya</taxon>
        <taxon>Ascomycota</taxon>
        <taxon>Pezizomycotina</taxon>
        <taxon>Dothideomycetes</taxon>
        <taxon>Pleosporomycetidae</taxon>
        <taxon>Pleosporales</taxon>
        <taxon>Lophiotremataceae</taxon>
        <taxon>Lophiotrema</taxon>
    </lineage>
</organism>
<evidence type="ECO:0000256" key="13">
    <source>
        <dbReference type="RuleBase" id="RU361169"/>
    </source>
</evidence>
<keyword evidence="9 13" id="KW-0326">Glycosidase</keyword>
<dbReference type="PANTHER" id="PTHR31736:SF9">
    <property type="entry name" value="ENDO-XYLOGALACTURONAN HYDROLASE A-RELATED"/>
    <property type="match status" value="1"/>
</dbReference>
<reference evidence="15" key="1">
    <citation type="journal article" date="2020" name="Stud. Mycol.">
        <title>101 Dothideomycetes genomes: a test case for predicting lifestyles and emergence of pathogens.</title>
        <authorList>
            <person name="Haridas S."/>
            <person name="Albert R."/>
            <person name="Binder M."/>
            <person name="Bloem J."/>
            <person name="Labutti K."/>
            <person name="Salamov A."/>
            <person name="Andreopoulos B."/>
            <person name="Baker S."/>
            <person name="Barry K."/>
            <person name="Bills G."/>
            <person name="Bluhm B."/>
            <person name="Cannon C."/>
            <person name="Castanera R."/>
            <person name="Culley D."/>
            <person name="Daum C."/>
            <person name="Ezra D."/>
            <person name="Gonzalez J."/>
            <person name="Henrissat B."/>
            <person name="Kuo A."/>
            <person name="Liang C."/>
            <person name="Lipzen A."/>
            <person name="Lutzoni F."/>
            <person name="Magnuson J."/>
            <person name="Mondo S."/>
            <person name="Nolan M."/>
            <person name="Ohm R."/>
            <person name="Pangilinan J."/>
            <person name="Park H.-J."/>
            <person name="Ramirez L."/>
            <person name="Alfaro M."/>
            <person name="Sun H."/>
            <person name="Tritt A."/>
            <person name="Yoshinaga Y."/>
            <person name="Zwiers L.-H."/>
            <person name="Turgeon B."/>
            <person name="Goodwin S."/>
            <person name="Spatafora J."/>
            <person name="Crous P."/>
            <person name="Grigoriev I."/>
        </authorList>
    </citation>
    <scope>NUCLEOTIDE SEQUENCE</scope>
    <source>
        <strain evidence="15">CBS 627.86</strain>
    </source>
</reference>
<dbReference type="InterPro" id="IPR000743">
    <property type="entry name" value="Glyco_hydro_28"/>
</dbReference>
<dbReference type="AlphaFoldDB" id="A0A6A5YQQ1"/>
<proteinExistence type="inferred from homology"/>
<evidence type="ECO:0000256" key="5">
    <source>
        <dbReference type="ARBA" id="ARBA00022737"/>
    </source>
</evidence>
<evidence type="ECO:0000256" key="7">
    <source>
        <dbReference type="ARBA" id="ARBA00023180"/>
    </source>
</evidence>
<evidence type="ECO:0000256" key="8">
    <source>
        <dbReference type="ARBA" id="ARBA00023277"/>
    </source>
</evidence>
<keyword evidence="11" id="KW-0624">Polysaccharide degradation</keyword>
<evidence type="ECO:0000256" key="6">
    <source>
        <dbReference type="ARBA" id="ARBA00022801"/>
    </source>
</evidence>
<dbReference type="Pfam" id="PF00295">
    <property type="entry name" value="Glyco_hydro_28"/>
    <property type="match status" value="1"/>
</dbReference>
<comment type="function">
    <text evidence="12">Pectinolytic enzyme involved in the degradation of xylogalacturonan (xga), a galacturonan backbone heavily substituted with xylose, and which is one important component of the hairy regions of pectin. Activity requires a galacturonic acid backbone substituted with xylose.</text>
</comment>